<dbReference type="EMBL" id="SLUM01000037">
    <property type="protein sequence ID" value="TCL53357.1"/>
    <property type="molecule type" value="Genomic_DNA"/>
</dbReference>
<keyword evidence="2" id="KW-0378">Hydrolase</keyword>
<dbReference type="InterPro" id="IPR036366">
    <property type="entry name" value="PGBDSf"/>
</dbReference>
<gene>
    <name evidence="2" type="ORF">EDD77_13726</name>
</gene>
<dbReference type="Proteomes" id="UP000295184">
    <property type="component" value="Unassembled WGS sequence"/>
</dbReference>
<name>A0A4R1QJR0_9FIRM</name>
<dbReference type="AlphaFoldDB" id="A0A4R1QJR0"/>
<protein>
    <submittedName>
        <fullName evidence="2">Peptidoglycan hydrolase-like protein with peptidoglycan-binding domain</fullName>
    </submittedName>
</protein>
<dbReference type="RefSeq" id="WP_058963201.1">
    <property type="nucleotide sequence ID" value="NZ_CABKVM010000013.1"/>
</dbReference>
<comment type="caution">
    <text evidence="2">The sequence shown here is derived from an EMBL/GenBank/DDBJ whole genome shotgun (WGS) entry which is preliminary data.</text>
</comment>
<reference evidence="2 3" key="1">
    <citation type="submission" date="2019-03" db="EMBL/GenBank/DDBJ databases">
        <title>Genomic Encyclopedia of Type Strains, Phase IV (KMG-IV): sequencing the most valuable type-strain genomes for metagenomic binning, comparative biology and taxonomic classification.</title>
        <authorList>
            <person name="Goeker M."/>
        </authorList>
    </citation>
    <scope>NUCLEOTIDE SEQUENCE [LARGE SCALE GENOMIC DNA]</scope>
    <source>
        <strain evidence="2 3">DSM 100451</strain>
    </source>
</reference>
<organism evidence="2 3">
    <name type="scientific">Allofournierella massiliensis</name>
    <dbReference type="NCBI Taxonomy" id="1650663"/>
    <lineage>
        <taxon>Bacteria</taxon>
        <taxon>Bacillati</taxon>
        <taxon>Bacillota</taxon>
        <taxon>Clostridia</taxon>
        <taxon>Eubacteriales</taxon>
        <taxon>Oscillospiraceae</taxon>
        <taxon>Allofournierella</taxon>
    </lineage>
</organism>
<dbReference type="STRING" id="1650663.GCA_001486665_00705"/>
<feature type="domain" description="Peptidoglycan binding-like" evidence="1">
    <location>
        <begin position="106"/>
        <end position="166"/>
    </location>
</feature>
<dbReference type="InterPro" id="IPR052905">
    <property type="entry name" value="LD-transpeptidase_YkuD-like"/>
</dbReference>
<dbReference type="OrthoDB" id="9785345at2"/>
<accession>A0A4R1QJR0</accession>
<evidence type="ECO:0000313" key="3">
    <source>
        <dbReference type="Proteomes" id="UP000295184"/>
    </source>
</evidence>
<dbReference type="Pfam" id="PF01471">
    <property type="entry name" value="PG_binding_1"/>
    <property type="match status" value="3"/>
</dbReference>
<dbReference type="PANTHER" id="PTHR41533">
    <property type="entry name" value="L,D-TRANSPEPTIDASE HI_1667-RELATED"/>
    <property type="match status" value="1"/>
</dbReference>
<sequence length="261" mass="27479">MATITAVPPYFGTVLQNGSKGPDSAQVQTWLNGIRKQWPQIQSVTVDGQYGGATVQAVKQFQTMAGLTVDGMTGQSTWNALYTQYAGIYGPGEIYPGIVTAPGAKGAVVKSMQQKLAALSKVYTGIQTISTDGVFGGGTSAALRRFQPQFGLTADALLGKNTFAALAKVYEAVRAGNPPKVVTRYAGYVMQQGSSGDWVRFLQSYLNGVSGVPQLTVDGKFGSGTKKSVVAFQGQQGLTADGKVGTATWSRLITVFNQQLS</sequence>
<proteinExistence type="predicted"/>
<dbReference type="GO" id="GO:0016787">
    <property type="term" value="F:hydrolase activity"/>
    <property type="evidence" value="ECO:0007669"/>
    <property type="project" value="UniProtKB-KW"/>
</dbReference>
<feature type="domain" description="Peptidoglycan binding-like" evidence="1">
    <location>
        <begin position="21"/>
        <end position="81"/>
    </location>
</feature>
<dbReference type="Gene3D" id="1.10.101.10">
    <property type="entry name" value="PGBD-like superfamily/PGBD"/>
    <property type="match status" value="3"/>
</dbReference>
<evidence type="ECO:0000259" key="1">
    <source>
        <dbReference type="Pfam" id="PF01471"/>
    </source>
</evidence>
<feature type="domain" description="Peptidoglycan binding-like" evidence="1">
    <location>
        <begin position="196"/>
        <end position="252"/>
    </location>
</feature>
<dbReference type="PANTHER" id="PTHR41533:SF1">
    <property type="entry name" value="L,D-TRANSPEPTIDASE YCBB-RELATED"/>
    <property type="match status" value="1"/>
</dbReference>
<dbReference type="SUPFAM" id="SSF47090">
    <property type="entry name" value="PGBD-like"/>
    <property type="match status" value="3"/>
</dbReference>
<dbReference type="InterPro" id="IPR002477">
    <property type="entry name" value="Peptidoglycan-bd-like"/>
</dbReference>
<dbReference type="InterPro" id="IPR036365">
    <property type="entry name" value="PGBD-like_sf"/>
</dbReference>
<evidence type="ECO:0000313" key="2">
    <source>
        <dbReference type="EMBL" id="TCL53357.1"/>
    </source>
</evidence>